<evidence type="ECO:0000313" key="14">
    <source>
        <dbReference type="EMBL" id="SEI46772.1"/>
    </source>
</evidence>
<dbReference type="OrthoDB" id="9775455at2"/>
<dbReference type="Pfam" id="PF21305">
    <property type="entry name" value="type_II_gspD_N0"/>
    <property type="match status" value="1"/>
</dbReference>
<sequence length="720" mass="78872">MSLIQPVTPYRLTRLGAPLSNRWTLASTLVLTSLLTGCAQQEIKPQTEVVQPIQANEQATGQSLMPPDKQAGDLSVGSPVQTAEVTTPEQLAILGNTLPQTAPKLAGFQSQGRLPRLPQTQPVDAAQVQGVRQVLLNYEQAPLAEVISQLADVLQLNVVIDPQVQGRVSLSTASELDSRSLWPLLNYLLAQQGVTMTQVGDFYHVKPATSKEAVLTQGRRQLETQQAGQVTHLVPLQYVSVTKVQEALAPLLTQAQVKTQGLADANVFVLQGQGEQVRRYLPLVELLDTDPFRTRSLQFYPLQSAQAGAVVDELTQVFTALTGGQQSYQFVALERLNAIFVVAPPANSLREVERWLKILDTDISQDRRQVYHYRVRHVKAADLAATLQQLYSGVVQARANTTASAPVPNAQAQNTATPSGALFNGELDIVADAVTNSLLVQANQQDFERLKVILRRLDALPQEVMINVMIAEVTLDNGKEFGLEWALNRGDIQVSNELGLAGLRDAGKLFGLVGKRDFSNLTVVLNAMQEDQMIQVLSSPSVLVRDNESARIEVGSEVPIISRQLTSSTASDSSNLTNEVQYKPTGVILEVTPNIDEDGLINLEIKQEVSKAQRNTTGGVDSPVITKRLVETKVLVRDGDSVVLGGIMDQNRDQTNTGVPFLKDLPLIGHLFKNQKETYTKTELLVILSPRLVSLEEEGSQLIPEFLQKMRQIDRLLSEQ</sequence>
<organism evidence="14 15">
    <name type="scientific">Allopseudospirillum japonicum</name>
    <dbReference type="NCBI Taxonomy" id="64971"/>
    <lineage>
        <taxon>Bacteria</taxon>
        <taxon>Pseudomonadati</taxon>
        <taxon>Pseudomonadota</taxon>
        <taxon>Gammaproteobacteria</taxon>
        <taxon>Oceanospirillales</taxon>
        <taxon>Oceanospirillaceae</taxon>
        <taxon>Allopseudospirillum</taxon>
    </lineage>
</organism>
<dbReference type="AlphaFoldDB" id="A0A1H6R6H5"/>
<reference evidence="15" key="1">
    <citation type="submission" date="2016-10" db="EMBL/GenBank/DDBJ databases">
        <authorList>
            <person name="Varghese N."/>
            <person name="Submissions S."/>
        </authorList>
    </citation>
    <scope>NUCLEOTIDE SEQUENCE [LARGE SCALE GENOMIC DNA]</scope>
    <source>
        <strain evidence="15">DSM 7165</strain>
    </source>
</reference>
<evidence type="ECO:0000256" key="7">
    <source>
        <dbReference type="ARBA" id="ARBA00022927"/>
    </source>
</evidence>
<name>A0A1H6R6H5_9GAMM</name>
<gene>
    <name evidence="14" type="ORF">SAMN05421831_102178</name>
</gene>
<dbReference type="STRING" id="64971.SAMN05421831_102178"/>
<dbReference type="GO" id="GO:0015627">
    <property type="term" value="C:type II protein secretion system complex"/>
    <property type="evidence" value="ECO:0007669"/>
    <property type="project" value="InterPro"/>
</dbReference>
<dbReference type="NCBIfam" id="TIGR02517">
    <property type="entry name" value="type_II_gspD"/>
    <property type="match status" value="1"/>
</dbReference>
<dbReference type="InterPro" id="IPR049371">
    <property type="entry name" value="GspD-like_N0"/>
</dbReference>
<dbReference type="InterPro" id="IPR001775">
    <property type="entry name" value="GspD/PilQ"/>
</dbReference>
<dbReference type="PANTHER" id="PTHR30332:SF24">
    <property type="entry name" value="SECRETIN GSPD-RELATED"/>
    <property type="match status" value="1"/>
</dbReference>
<keyword evidence="6" id="KW-0732">Signal</keyword>
<dbReference type="EMBL" id="FNYH01000002">
    <property type="protein sequence ID" value="SEI46772.1"/>
    <property type="molecule type" value="Genomic_DNA"/>
</dbReference>
<evidence type="ECO:0000259" key="12">
    <source>
        <dbReference type="Pfam" id="PF03958"/>
    </source>
</evidence>
<keyword evidence="8" id="KW-0472">Membrane</keyword>
<dbReference type="InterPro" id="IPR050810">
    <property type="entry name" value="Bact_Secretion_Sys_Channel"/>
</dbReference>
<comment type="subcellular location">
    <subcellularLocation>
        <location evidence="1 10">Cell outer membrane</location>
    </subcellularLocation>
</comment>
<evidence type="ECO:0000259" key="13">
    <source>
        <dbReference type="Pfam" id="PF21305"/>
    </source>
</evidence>
<evidence type="ECO:0000256" key="4">
    <source>
        <dbReference type="ARBA" id="ARBA00022452"/>
    </source>
</evidence>
<accession>A0A1H6R6H5</accession>
<dbReference type="Pfam" id="PF03958">
    <property type="entry name" value="Secretin_N"/>
    <property type="match status" value="2"/>
</dbReference>
<evidence type="ECO:0000256" key="8">
    <source>
        <dbReference type="ARBA" id="ARBA00023136"/>
    </source>
</evidence>
<dbReference type="GO" id="GO:0009279">
    <property type="term" value="C:cell outer membrane"/>
    <property type="evidence" value="ECO:0007669"/>
    <property type="project" value="UniProtKB-SubCell"/>
</dbReference>
<feature type="domain" description="GspD-like N0" evidence="13">
    <location>
        <begin position="136"/>
        <end position="204"/>
    </location>
</feature>
<keyword evidence="7" id="KW-0653">Protein transport</keyword>
<evidence type="ECO:0000256" key="9">
    <source>
        <dbReference type="ARBA" id="ARBA00023237"/>
    </source>
</evidence>
<dbReference type="InterPro" id="IPR013356">
    <property type="entry name" value="T2SS_GspD"/>
</dbReference>
<dbReference type="InterPro" id="IPR005644">
    <property type="entry name" value="NolW-like"/>
</dbReference>
<keyword evidence="3 10" id="KW-0813">Transport</keyword>
<dbReference type="PANTHER" id="PTHR30332">
    <property type="entry name" value="PROBABLE GENERAL SECRETION PATHWAY PROTEIN D"/>
    <property type="match status" value="1"/>
</dbReference>
<dbReference type="InterPro" id="IPR004846">
    <property type="entry name" value="T2SS/T3SS_dom"/>
</dbReference>
<dbReference type="PRINTS" id="PR00811">
    <property type="entry name" value="BCTERIALGSPD"/>
</dbReference>
<feature type="domain" description="NolW-like" evidence="12">
    <location>
        <begin position="373"/>
        <end position="459"/>
    </location>
</feature>
<evidence type="ECO:0000259" key="11">
    <source>
        <dbReference type="Pfam" id="PF00263"/>
    </source>
</evidence>
<keyword evidence="4" id="KW-1134">Transmembrane beta strand</keyword>
<dbReference type="GO" id="GO:0015628">
    <property type="term" value="P:protein secretion by the type II secretion system"/>
    <property type="evidence" value="ECO:0007669"/>
    <property type="project" value="InterPro"/>
</dbReference>
<keyword evidence="9" id="KW-0998">Cell outer membrane</keyword>
<evidence type="ECO:0000256" key="3">
    <source>
        <dbReference type="ARBA" id="ARBA00022448"/>
    </source>
</evidence>
<comment type="similarity">
    <text evidence="2">Belongs to the bacterial secretin family. GSP D subfamily.</text>
</comment>
<keyword evidence="15" id="KW-1185">Reference proteome</keyword>
<dbReference type="InterPro" id="IPR038591">
    <property type="entry name" value="NolW-like_sf"/>
</dbReference>
<keyword evidence="5" id="KW-0812">Transmembrane</keyword>
<evidence type="ECO:0000256" key="2">
    <source>
        <dbReference type="ARBA" id="ARBA00006980"/>
    </source>
</evidence>
<evidence type="ECO:0000256" key="10">
    <source>
        <dbReference type="RuleBase" id="RU004004"/>
    </source>
</evidence>
<evidence type="ECO:0000256" key="6">
    <source>
        <dbReference type="ARBA" id="ARBA00022729"/>
    </source>
</evidence>
<dbReference type="RefSeq" id="WP_093308522.1">
    <property type="nucleotide sequence ID" value="NZ_FNYH01000002.1"/>
</dbReference>
<dbReference type="Pfam" id="PF00263">
    <property type="entry name" value="Secretin"/>
    <property type="match status" value="1"/>
</dbReference>
<evidence type="ECO:0000313" key="15">
    <source>
        <dbReference type="Proteomes" id="UP000242999"/>
    </source>
</evidence>
<feature type="domain" description="Type II/III secretion system secretin-like" evidence="11">
    <location>
        <begin position="527"/>
        <end position="693"/>
    </location>
</feature>
<feature type="domain" description="NolW-like" evidence="12">
    <location>
        <begin position="299"/>
        <end position="365"/>
    </location>
</feature>
<dbReference type="Proteomes" id="UP000242999">
    <property type="component" value="Unassembled WGS sequence"/>
</dbReference>
<evidence type="ECO:0000256" key="1">
    <source>
        <dbReference type="ARBA" id="ARBA00004442"/>
    </source>
</evidence>
<evidence type="ECO:0000256" key="5">
    <source>
        <dbReference type="ARBA" id="ARBA00022692"/>
    </source>
</evidence>
<dbReference type="Gene3D" id="3.30.1370.120">
    <property type="match status" value="3"/>
</dbReference>
<proteinExistence type="inferred from homology"/>
<protein>
    <submittedName>
        <fullName evidence="14">General secretion pathway protein D</fullName>
    </submittedName>
</protein>